<evidence type="ECO:0000256" key="1">
    <source>
        <dbReference type="SAM" id="MobiDB-lite"/>
    </source>
</evidence>
<dbReference type="Pfam" id="PF18883">
    <property type="entry name" value="AC_1"/>
    <property type="match status" value="1"/>
</dbReference>
<dbReference type="Gene3D" id="2.40.128.130">
    <property type="entry name" value="Autotransporter beta-domain"/>
    <property type="match status" value="1"/>
</dbReference>
<proteinExistence type="predicted"/>
<dbReference type="SUPFAM" id="SSF51126">
    <property type="entry name" value="Pectin lyase-like"/>
    <property type="match status" value="1"/>
</dbReference>
<protein>
    <submittedName>
        <fullName evidence="3">Autotransporter outer membrane beta-barrel domain-containing protein</fullName>
    </submittedName>
</protein>
<dbReference type="CDD" id="cd01344">
    <property type="entry name" value="PL2_Passenger_AT"/>
    <property type="match status" value="1"/>
</dbReference>
<dbReference type="NCBIfam" id="TIGR01414">
    <property type="entry name" value="autotrans_barl"/>
    <property type="match status" value="1"/>
</dbReference>
<reference evidence="3" key="1">
    <citation type="submission" date="2020-10" db="EMBL/GenBank/DDBJ databases">
        <title>Whole-genome sequence of Luteibacter sp. EIF3.</title>
        <authorList>
            <person name="Friedrich I."/>
            <person name="Hertel R."/>
            <person name="Daniel R."/>
        </authorList>
    </citation>
    <scope>NUCLEOTIDE SEQUENCE</scope>
    <source>
        <strain evidence="3">EIF3</strain>
    </source>
</reference>
<dbReference type="SUPFAM" id="SSF103515">
    <property type="entry name" value="Autotransporter"/>
    <property type="match status" value="1"/>
</dbReference>
<evidence type="ECO:0000259" key="2">
    <source>
        <dbReference type="PROSITE" id="PS51208"/>
    </source>
</evidence>
<name>A0ABY4T5M8_9GAMM</name>
<dbReference type="EMBL" id="CP063231">
    <property type="protein sequence ID" value="URL60065.1"/>
    <property type="molecule type" value="Genomic_DNA"/>
</dbReference>
<dbReference type="InterPro" id="IPR011050">
    <property type="entry name" value="Pectin_lyase_fold/virulence"/>
</dbReference>
<organism evidence="3 4">
    <name type="scientific">Luteibacter flocculans</name>
    <dbReference type="NCBI Taxonomy" id="2780091"/>
    <lineage>
        <taxon>Bacteria</taxon>
        <taxon>Pseudomonadati</taxon>
        <taxon>Pseudomonadota</taxon>
        <taxon>Gammaproteobacteria</taxon>
        <taxon>Lysobacterales</taxon>
        <taxon>Rhodanobacteraceae</taxon>
        <taxon>Luteibacter</taxon>
    </lineage>
</organism>
<dbReference type="InterPro" id="IPR012332">
    <property type="entry name" value="Autotransporter_pectin_lyase_C"/>
</dbReference>
<feature type="compositionally biased region" description="Pro residues" evidence="1">
    <location>
        <begin position="363"/>
        <end position="373"/>
    </location>
</feature>
<dbReference type="InterPro" id="IPR006315">
    <property type="entry name" value="OM_autotransptr_brl_dom"/>
</dbReference>
<dbReference type="Proteomes" id="UP001056681">
    <property type="component" value="Chromosome"/>
</dbReference>
<sequence length="713" mass="74090">MPSTVGVVDSSISGKSIGVQLSGESSFVSSGSTISGTGTSGIGLYLVSGDARLTAGTSVSGIRYGIRIVRDDRGGIVPSFRVLTIDAATVTGVNGSGIILDLLGREPAADARIDIRNGSTVSGGNGVAIELAKETTADVTVDRSTLSGSLRVADGGALTVSLDNGATLIGSTTGSIAATLGASSLWRVTGDSDVDSLALNGGTIAFQPSGDASHRSTLVRGDLSGTGGVVALNTTLDAGGPLSNQFTDRLLIQGDVTTTGPIQLQVVPTGGGANTDLNKDGVVDAHEGISLVQVGGNSRADAFTLRGGYVAAGPYQYTLHAFGPGEVDQAQNALPSGPLQWDYRLGNRIVCDGDCNPVEPENPDPGNPDPGNPDNPTDPGNPDPGVTPEEPSREAVVPQLPSYLSAPAALLTYGDMMNDGLRQRLGDIRQGMSHDPVGGEVFARYLGGQLRYRSNLSFQDYGYDFDQQVNALQLGGSLIALDGDNGTLRAGWAADHGTTRVTPKAADGNSSAKYTANGISGWVTWQHGNGLWVDGVIGATRYRGDIGTDLRGAGVGRIRANGWSMSVEVGKPFALGNDWTVEPRFQLKHQSLNFRDFVDVDGLDVKLGTAKQTSTRLGARLSRTANPVFMPYVGLDLTHTSNGDPSVDVSSDEWNIEDRFGSGRVGNSYRVAAGAVSQLGEHVQIYGEGTYQHFVGSYGMRGWAGNLGIRVSF</sequence>
<evidence type="ECO:0000313" key="3">
    <source>
        <dbReference type="EMBL" id="URL60065.1"/>
    </source>
</evidence>
<keyword evidence="4" id="KW-1185">Reference proteome</keyword>
<dbReference type="Gene3D" id="2.160.20.20">
    <property type="match status" value="1"/>
</dbReference>
<dbReference type="InterPro" id="IPR043990">
    <property type="entry name" value="AC_1"/>
</dbReference>
<feature type="region of interest" description="Disordered" evidence="1">
    <location>
        <begin position="354"/>
        <end position="393"/>
    </location>
</feature>
<dbReference type="RefSeq" id="WP_250340516.1">
    <property type="nucleotide sequence ID" value="NZ_CP063231.1"/>
</dbReference>
<dbReference type="Pfam" id="PF03797">
    <property type="entry name" value="Autotransporter"/>
    <property type="match status" value="1"/>
</dbReference>
<feature type="compositionally biased region" description="Low complexity" evidence="1">
    <location>
        <begin position="374"/>
        <end position="388"/>
    </location>
</feature>
<dbReference type="InterPro" id="IPR036709">
    <property type="entry name" value="Autotransporte_beta_dom_sf"/>
</dbReference>
<dbReference type="SMART" id="SM00869">
    <property type="entry name" value="Autotransporter"/>
    <property type="match status" value="1"/>
</dbReference>
<dbReference type="PROSITE" id="PS51208">
    <property type="entry name" value="AUTOTRANSPORTER"/>
    <property type="match status" value="1"/>
</dbReference>
<feature type="domain" description="Autotransporter" evidence="2">
    <location>
        <begin position="434"/>
        <end position="713"/>
    </location>
</feature>
<dbReference type="InterPro" id="IPR005546">
    <property type="entry name" value="Autotransporte_beta"/>
</dbReference>
<accession>A0ABY4T5M8</accession>
<evidence type="ECO:0000313" key="4">
    <source>
        <dbReference type="Proteomes" id="UP001056681"/>
    </source>
</evidence>
<gene>
    <name evidence="3" type="ORF">IM816_08280</name>
</gene>